<accession>A0A6J4TMX1</accession>
<sequence length="404" mass="43961">MTPTIAIVPWGDVIEDYLEPIGLTAFDFAEQVTGGWLFGYVAALRHAGWSPIIIAPSRAVGKVTRLTHAASATPIWLVPGRSCQAVRSYNLRAIRQWLTVPTAAFREIIARERCRALLIQEYEYARFDVLVRLAASLGIPAYATFQGGDHTLSATERRIRTRSIRRSAGLMIASSAERQRVRDAHRAPPPRVSAHPNPLDVDEWRAGPRDEARRSLGLGPGDFIAINHGRIDIRRKGLDVLLSAWSGAGLLVLIGSGQDRERFAAMVAGRADVRWIDSYTNDRPLLRRWLSAADIYVSASRVEGMPVAPLEAMACGLPVVATDAQGVSDIIGEDERNGGILVARDDPAALASAIERLREDPELRRTLGQAARAHVEGNFSIEAVGRALQAFLPPSAVPGGARAE</sequence>
<dbReference type="PANTHER" id="PTHR45947">
    <property type="entry name" value="SULFOQUINOVOSYL TRANSFERASE SQD2"/>
    <property type="match status" value="1"/>
</dbReference>
<dbReference type="RefSeq" id="WP_294170428.1">
    <property type="nucleotide sequence ID" value="NZ_CADCWA010000163.1"/>
</dbReference>
<dbReference type="AlphaFoldDB" id="A0A6J4TMX1"/>
<dbReference type="CDD" id="cd03801">
    <property type="entry name" value="GT4_PimA-like"/>
    <property type="match status" value="1"/>
</dbReference>
<dbReference type="PANTHER" id="PTHR45947:SF3">
    <property type="entry name" value="SULFOQUINOVOSYL TRANSFERASE SQD2"/>
    <property type="match status" value="1"/>
</dbReference>
<dbReference type="InterPro" id="IPR050194">
    <property type="entry name" value="Glycosyltransferase_grp1"/>
</dbReference>
<dbReference type="GO" id="GO:0016758">
    <property type="term" value="F:hexosyltransferase activity"/>
    <property type="evidence" value="ECO:0007669"/>
    <property type="project" value="TreeGrafter"/>
</dbReference>
<dbReference type="Pfam" id="PF13692">
    <property type="entry name" value="Glyco_trans_1_4"/>
    <property type="match status" value="1"/>
</dbReference>
<dbReference type="SUPFAM" id="SSF53756">
    <property type="entry name" value="UDP-Glycosyltransferase/glycogen phosphorylase"/>
    <property type="match status" value="1"/>
</dbReference>
<feature type="region of interest" description="Disordered" evidence="1">
    <location>
        <begin position="179"/>
        <end position="203"/>
    </location>
</feature>
<evidence type="ECO:0000256" key="1">
    <source>
        <dbReference type="SAM" id="MobiDB-lite"/>
    </source>
</evidence>
<reference evidence="2" key="1">
    <citation type="submission" date="2020-02" db="EMBL/GenBank/DDBJ databases">
        <authorList>
            <person name="Meier V. D."/>
        </authorList>
    </citation>
    <scope>NUCLEOTIDE SEQUENCE</scope>
    <source>
        <strain evidence="2">AVDCRST_MAG31</strain>
    </source>
</reference>
<name>A0A6J4TMX1_9SPHN</name>
<keyword evidence="2" id="KW-0808">Transferase</keyword>
<evidence type="ECO:0000313" key="2">
    <source>
        <dbReference type="EMBL" id="CAA9527723.1"/>
    </source>
</evidence>
<protein>
    <submittedName>
        <fullName evidence="2">Glycosyltransferase</fullName>
    </submittedName>
</protein>
<dbReference type="EMBL" id="CADCWA010000163">
    <property type="protein sequence ID" value="CAA9527723.1"/>
    <property type="molecule type" value="Genomic_DNA"/>
</dbReference>
<organism evidence="2">
    <name type="scientific">uncultured Sphingomonas sp</name>
    <dbReference type="NCBI Taxonomy" id="158754"/>
    <lineage>
        <taxon>Bacteria</taxon>
        <taxon>Pseudomonadati</taxon>
        <taxon>Pseudomonadota</taxon>
        <taxon>Alphaproteobacteria</taxon>
        <taxon>Sphingomonadales</taxon>
        <taxon>Sphingomonadaceae</taxon>
        <taxon>Sphingomonas</taxon>
        <taxon>environmental samples</taxon>
    </lineage>
</organism>
<proteinExistence type="predicted"/>
<gene>
    <name evidence="2" type="ORF">AVDCRST_MAG31-2086</name>
</gene>
<dbReference type="Gene3D" id="3.40.50.2000">
    <property type="entry name" value="Glycogen Phosphorylase B"/>
    <property type="match status" value="2"/>
</dbReference>